<feature type="domain" description="DRBM" evidence="3">
    <location>
        <begin position="193"/>
        <end position="259"/>
    </location>
</feature>
<dbReference type="InterPro" id="IPR014720">
    <property type="entry name" value="dsRBD_dom"/>
</dbReference>
<evidence type="ECO:0000259" key="3">
    <source>
        <dbReference type="PROSITE" id="PS50137"/>
    </source>
</evidence>
<sequence length="485" mass="52047">MSYNTRRQAGQGINRGSAQVLYHQQQRSGPARMQQSSGPAPPQHGYNTQQPIQTVSSGYSTQQSTPAYSTQTQSSTASTTPGYTTQQYQTQSQPQQQQQQQQQPPPPQPPQPQAPPPPAPQKPPMNIKSEPVTPKTPTNQTGMEVESEGSADASGGEGTKVKSWQLKKKMPGFKINKKVKKRRQNARLRKILQPKNAIMVLNELKTGIKFTFQEHTNALTQTMFVVNAEVDGKVHTGQGLSKPLAKQNAAENALKALLLEKMDQAAMKAENSSSNDGSEQMQEDSNNGTPQVQNTTAAPAAGGGGGAGDAPATGEGEAMEEGNETPNKQETPEDDVPWGSLASFALYKLFTEWQSQGTHVPIPKQANVPPSKQALSPRGYSPIGTGMVSIGKSAAADNKVQSSPAPMKKIPDNPTDRHPVMLLNQMRPGIQFTEISREGTPPNLTFTLGVTVDGKSYTGVAKNKKDAKKEAAKAALAGSLNIFYD</sequence>
<comment type="caution">
    <text evidence="4">The sequence shown here is derived from an EMBL/GenBank/DDBJ whole genome shotgun (WGS) entry which is preliminary data.</text>
</comment>
<dbReference type="PANTHER" id="PTHR10910">
    <property type="entry name" value="EUKARYOTE SPECIFIC DSRNA BINDING PROTEIN"/>
    <property type="match status" value="1"/>
</dbReference>
<dbReference type="SUPFAM" id="SSF54768">
    <property type="entry name" value="dsRNA-binding domain-like"/>
    <property type="match status" value="2"/>
</dbReference>
<dbReference type="AlphaFoldDB" id="A0AAD7Z6W5"/>
<evidence type="ECO:0000256" key="1">
    <source>
        <dbReference type="PROSITE-ProRule" id="PRU00266"/>
    </source>
</evidence>
<dbReference type="Proteomes" id="UP001233999">
    <property type="component" value="Unassembled WGS sequence"/>
</dbReference>
<feature type="compositionally biased region" description="Polar residues" evidence="2">
    <location>
        <begin position="270"/>
        <end position="295"/>
    </location>
</feature>
<dbReference type="PANTHER" id="PTHR10910:SF62">
    <property type="entry name" value="AT07585P-RELATED"/>
    <property type="match status" value="1"/>
</dbReference>
<feature type="compositionally biased region" description="Polar residues" evidence="2">
    <location>
        <begin position="45"/>
        <end position="58"/>
    </location>
</feature>
<proteinExistence type="predicted"/>
<dbReference type="GO" id="GO:0005730">
    <property type="term" value="C:nucleolus"/>
    <property type="evidence" value="ECO:0007669"/>
    <property type="project" value="TreeGrafter"/>
</dbReference>
<reference evidence="4" key="2">
    <citation type="submission" date="2023-05" db="EMBL/GenBank/DDBJ databases">
        <authorList>
            <person name="Fouks B."/>
        </authorList>
    </citation>
    <scope>NUCLEOTIDE SEQUENCE</scope>
    <source>
        <strain evidence="4">Stay&amp;Tobe</strain>
        <tissue evidence="4">Testes</tissue>
    </source>
</reference>
<dbReference type="GO" id="GO:0010468">
    <property type="term" value="P:regulation of gene expression"/>
    <property type="evidence" value="ECO:0007669"/>
    <property type="project" value="UniProtKB-ARBA"/>
</dbReference>
<name>A0AAD7Z6W5_DIPPU</name>
<evidence type="ECO:0000256" key="2">
    <source>
        <dbReference type="SAM" id="MobiDB-lite"/>
    </source>
</evidence>
<dbReference type="GO" id="GO:0005737">
    <property type="term" value="C:cytoplasm"/>
    <property type="evidence" value="ECO:0007669"/>
    <property type="project" value="TreeGrafter"/>
</dbReference>
<feature type="region of interest" description="Disordered" evidence="2">
    <location>
        <begin position="266"/>
        <end position="337"/>
    </location>
</feature>
<feature type="domain" description="DRBM" evidence="3">
    <location>
        <begin position="413"/>
        <end position="476"/>
    </location>
</feature>
<protein>
    <recommendedName>
        <fullName evidence="3">DRBM domain-containing protein</fullName>
    </recommendedName>
</protein>
<dbReference type="GO" id="GO:0006396">
    <property type="term" value="P:RNA processing"/>
    <property type="evidence" value="ECO:0007669"/>
    <property type="project" value="TreeGrafter"/>
</dbReference>
<feature type="compositionally biased region" description="Low complexity" evidence="2">
    <location>
        <begin position="59"/>
        <end position="102"/>
    </location>
</feature>
<dbReference type="SMART" id="SM00358">
    <property type="entry name" value="DSRM"/>
    <property type="match status" value="2"/>
</dbReference>
<reference evidence="4" key="1">
    <citation type="journal article" date="2023" name="IScience">
        <title>Live-bearing cockroach genome reveals convergent evolutionary mechanisms linked to viviparity in insects and beyond.</title>
        <authorList>
            <person name="Fouks B."/>
            <person name="Harrison M.C."/>
            <person name="Mikhailova A.A."/>
            <person name="Marchal E."/>
            <person name="English S."/>
            <person name="Carruthers M."/>
            <person name="Jennings E.C."/>
            <person name="Chiamaka E.L."/>
            <person name="Frigard R.A."/>
            <person name="Pippel M."/>
            <person name="Attardo G.M."/>
            <person name="Benoit J.B."/>
            <person name="Bornberg-Bauer E."/>
            <person name="Tobe S.S."/>
        </authorList>
    </citation>
    <scope>NUCLEOTIDE SEQUENCE</scope>
    <source>
        <strain evidence="4">Stay&amp;Tobe</strain>
    </source>
</reference>
<dbReference type="Gene3D" id="3.30.160.20">
    <property type="match status" value="2"/>
</dbReference>
<feature type="compositionally biased region" description="Polar residues" evidence="2">
    <location>
        <begin position="14"/>
        <end position="38"/>
    </location>
</feature>
<keyword evidence="1" id="KW-0694">RNA-binding</keyword>
<evidence type="ECO:0000313" key="5">
    <source>
        <dbReference type="Proteomes" id="UP001233999"/>
    </source>
</evidence>
<evidence type="ECO:0000313" key="4">
    <source>
        <dbReference type="EMBL" id="KAJ9574876.1"/>
    </source>
</evidence>
<dbReference type="PROSITE" id="PS50137">
    <property type="entry name" value="DS_RBD"/>
    <property type="match status" value="2"/>
</dbReference>
<gene>
    <name evidence="4" type="ORF">L9F63_007971</name>
</gene>
<dbReference type="Pfam" id="PF00035">
    <property type="entry name" value="dsrm"/>
    <property type="match status" value="2"/>
</dbReference>
<keyword evidence="5" id="KW-1185">Reference proteome</keyword>
<organism evidence="4 5">
    <name type="scientific">Diploptera punctata</name>
    <name type="common">Pacific beetle cockroach</name>
    <dbReference type="NCBI Taxonomy" id="6984"/>
    <lineage>
        <taxon>Eukaryota</taxon>
        <taxon>Metazoa</taxon>
        <taxon>Ecdysozoa</taxon>
        <taxon>Arthropoda</taxon>
        <taxon>Hexapoda</taxon>
        <taxon>Insecta</taxon>
        <taxon>Pterygota</taxon>
        <taxon>Neoptera</taxon>
        <taxon>Polyneoptera</taxon>
        <taxon>Dictyoptera</taxon>
        <taxon>Blattodea</taxon>
        <taxon>Blaberoidea</taxon>
        <taxon>Blaberidae</taxon>
        <taxon>Diplopterinae</taxon>
        <taxon>Diploptera</taxon>
    </lineage>
</organism>
<dbReference type="EMBL" id="JASPKZ010010255">
    <property type="protein sequence ID" value="KAJ9574876.1"/>
    <property type="molecule type" value="Genomic_DNA"/>
</dbReference>
<accession>A0AAD7Z6W5</accession>
<feature type="compositionally biased region" description="Pro residues" evidence="2">
    <location>
        <begin position="103"/>
        <end position="123"/>
    </location>
</feature>
<feature type="region of interest" description="Disordered" evidence="2">
    <location>
        <begin position="1"/>
        <end position="164"/>
    </location>
</feature>
<dbReference type="GO" id="GO:0003723">
    <property type="term" value="F:RNA binding"/>
    <property type="evidence" value="ECO:0007669"/>
    <property type="project" value="UniProtKB-UniRule"/>
</dbReference>